<dbReference type="PANTHER" id="PTHR21210">
    <property type="entry name" value="TRNA (URACIL-O(2)-)-METHYLTRANSFERASE-RELATED"/>
    <property type="match status" value="1"/>
</dbReference>
<keyword evidence="6 11" id="KW-0808">Transferase</keyword>
<dbReference type="GO" id="GO:0141101">
    <property type="term" value="F:tRNA(Ser) (uridine(44)-2'-O-)-methyltransferase activity"/>
    <property type="evidence" value="ECO:0007669"/>
    <property type="project" value="UniProtKB-EC"/>
</dbReference>
<comment type="caution">
    <text evidence="13">The sequence shown here is derived from an EMBL/GenBank/DDBJ whole genome shotgun (WGS) entry which is preliminary data.</text>
</comment>
<evidence type="ECO:0000256" key="10">
    <source>
        <dbReference type="PROSITE-ProRule" id="PRU00723"/>
    </source>
</evidence>
<comment type="function">
    <text evidence="11">Adenosyl-L-methionine (AdoMet)-dependent tRNA (uracil-O(2)-)-methyltransferase.</text>
</comment>
<comment type="similarity">
    <text evidence="3 11">Belongs to the TRM44 family.</text>
</comment>
<evidence type="ECO:0000313" key="15">
    <source>
        <dbReference type="Proteomes" id="UP000663828"/>
    </source>
</evidence>
<dbReference type="SUPFAM" id="SSF53335">
    <property type="entry name" value="S-adenosyl-L-methionine-dependent methyltransferases"/>
    <property type="match status" value="1"/>
</dbReference>
<evidence type="ECO:0000256" key="9">
    <source>
        <dbReference type="ARBA" id="ARBA00047957"/>
    </source>
</evidence>
<protein>
    <recommendedName>
        <fullName evidence="11">tRNA (uracil-O(2)-)-methyltransferase</fullName>
        <ecNumber evidence="11">2.1.1.211</ecNumber>
    </recommendedName>
</protein>
<keyword evidence="4 11" id="KW-0963">Cytoplasm</keyword>
<dbReference type="EMBL" id="CAJNOR010001819">
    <property type="protein sequence ID" value="CAF1204169.1"/>
    <property type="molecule type" value="Genomic_DNA"/>
</dbReference>
<accession>A0A814WM26</accession>
<dbReference type="GO" id="GO:0005737">
    <property type="term" value="C:cytoplasm"/>
    <property type="evidence" value="ECO:0007669"/>
    <property type="project" value="UniProtKB-SubCell"/>
</dbReference>
<feature type="domain" description="C3H1-type" evidence="12">
    <location>
        <begin position="503"/>
        <end position="533"/>
    </location>
</feature>
<comment type="catalytic activity">
    <reaction evidence="9 11">
        <text>uridine(44) in tRNA(Ser) + S-adenosyl-L-methionine = 2'-O-methyluridine(44) in tRNA(Ser) + S-adenosyl-L-homocysteine + H(+)</text>
        <dbReference type="Rhea" id="RHEA:43100"/>
        <dbReference type="Rhea" id="RHEA-COMP:10339"/>
        <dbReference type="Rhea" id="RHEA-COMP:10340"/>
        <dbReference type="ChEBI" id="CHEBI:15378"/>
        <dbReference type="ChEBI" id="CHEBI:57856"/>
        <dbReference type="ChEBI" id="CHEBI:59789"/>
        <dbReference type="ChEBI" id="CHEBI:65315"/>
        <dbReference type="ChEBI" id="CHEBI:74478"/>
        <dbReference type="EC" id="2.1.1.211"/>
    </reaction>
</comment>
<dbReference type="Proteomes" id="UP000663828">
    <property type="component" value="Unassembled WGS sequence"/>
</dbReference>
<dbReference type="GO" id="GO:0008270">
    <property type="term" value="F:zinc ion binding"/>
    <property type="evidence" value="ECO:0007669"/>
    <property type="project" value="UniProtKB-KW"/>
</dbReference>
<dbReference type="PANTHER" id="PTHR21210:SF0">
    <property type="entry name" value="TRNA (URACIL-O(2)-)-METHYLTRANSFERASE-RELATED"/>
    <property type="match status" value="1"/>
</dbReference>
<dbReference type="OrthoDB" id="10047021at2759"/>
<reference evidence="13" key="1">
    <citation type="submission" date="2021-02" db="EMBL/GenBank/DDBJ databases">
        <authorList>
            <person name="Nowell W R."/>
        </authorList>
    </citation>
    <scope>NUCLEOTIDE SEQUENCE</scope>
</reference>
<keyword evidence="8 11" id="KW-0819">tRNA processing</keyword>
<evidence type="ECO:0000256" key="1">
    <source>
        <dbReference type="ARBA" id="ARBA00002778"/>
    </source>
</evidence>
<evidence type="ECO:0000256" key="4">
    <source>
        <dbReference type="ARBA" id="ARBA00022490"/>
    </source>
</evidence>
<dbReference type="PROSITE" id="PS50103">
    <property type="entry name" value="ZF_C3H1"/>
    <property type="match status" value="1"/>
</dbReference>
<dbReference type="Pfam" id="PF07757">
    <property type="entry name" value="AdoMet_MTase"/>
    <property type="match status" value="1"/>
</dbReference>
<evidence type="ECO:0000313" key="13">
    <source>
        <dbReference type="EMBL" id="CAF1204169.1"/>
    </source>
</evidence>
<dbReference type="Gene3D" id="3.40.50.150">
    <property type="entry name" value="Vaccinia Virus protein VP39"/>
    <property type="match status" value="1"/>
</dbReference>
<evidence type="ECO:0000256" key="7">
    <source>
        <dbReference type="ARBA" id="ARBA00022691"/>
    </source>
</evidence>
<dbReference type="EMBL" id="CAJNOJ010000385">
    <property type="protein sequence ID" value="CAF1427421.1"/>
    <property type="molecule type" value="Genomic_DNA"/>
</dbReference>
<feature type="zinc finger region" description="C3H1-type" evidence="10">
    <location>
        <begin position="503"/>
        <end position="533"/>
    </location>
</feature>
<dbReference type="Proteomes" id="UP000663852">
    <property type="component" value="Unassembled WGS sequence"/>
</dbReference>
<evidence type="ECO:0000256" key="8">
    <source>
        <dbReference type="ARBA" id="ARBA00022694"/>
    </source>
</evidence>
<dbReference type="EC" id="2.1.1.211" evidence="11"/>
<name>A0A814WM26_ADIRI</name>
<sequence length="544" mass="63002">MQTDVSNVNVDREHFLSALEIYLYKPHVVNKRVTTVRFALALTRQDRIYSTERNVVDKRTLVSKNPRIYHDQDEYVLSDETSFEFRPIKSNSTETKSCSVELPVYRFDLLTNENTVRLTAHGDQLNKEILWLKDVLLSKIVKWGQNDIENSTENTTLKLISIEEYQREYERLKVKYGKYLTEHWCENTDPQKHVFEDLGIASYLLTYCRQYASSFAKPIKFLDLGCGNGLLVYILASEGYAALGIDMRSRRSWSLFGTSFYQQSLIDPQSSSLHQFIRSNQYTILIGNHSDELTPWLPVLARQCYCSVFLLPCCFYDFSGKKFVSGKHDQSTQYEQYLNYVQTIATILNFDIKKDKLRIPSTKNICFMLHDKDDERSSESIRQCLLDQFSIDINLEHAQPRLVNHSSSVTKSKPTFYSTKFAIIQILFQYLVNSNTSLTLSAAYDLVPDELREELKSENGGLKSIILSYRHALCFDPQTKLISLTNPQTNAIVEKQKQSSKITIRTKPCFFYTFHPNGCPLTDEQCAFSHCSIPKDQHKHFKQS</sequence>
<keyword evidence="15" id="KW-1185">Reference proteome</keyword>
<evidence type="ECO:0000256" key="3">
    <source>
        <dbReference type="ARBA" id="ARBA00009056"/>
    </source>
</evidence>
<keyword evidence="10" id="KW-0479">Metal-binding</keyword>
<evidence type="ECO:0000256" key="2">
    <source>
        <dbReference type="ARBA" id="ARBA00004496"/>
    </source>
</evidence>
<evidence type="ECO:0000256" key="6">
    <source>
        <dbReference type="ARBA" id="ARBA00022679"/>
    </source>
</evidence>
<organism evidence="13 15">
    <name type="scientific">Adineta ricciae</name>
    <name type="common">Rotifer</name>
    <dbReference type="NCBI Taxonomy" id="249248"/>
    <lineage>
        <taxon>Eukaryota</taxon>
        <taxon>Metazoa</taxon>
        <taxon>Spiralia</taxon>
        <taxon>Gnathifera</taxon>
        <taxon>Rotifera</taxon>
        <taxon>Eurotatoria</taxon>
        <taxon>Bdelloidea</taxon>
        <taxon>Adinetida</taxon>
        <taxon>Adinetidae</taxon>
        <taxon>Adineta</taxon>
    </lineage>
</organism>
<proteinExistence type="inferred from homology"/>
<dbReference type="InterPro" id="IPR011671">
    <property type="entry name" value="tRNA_uracil_MeTrfase"/>
</dbReference>
<evidence type="ECO:0000256" key="5">
    <source>
        <dbReference type="ARBA" id="ARBA00022603"/>
    </source>
</evidence>
<evidence type="ECO:0000259" key="12">
    <source>
        <dbReference type="PROSITE" id="PS50103"/>
    </source>
</evidence>
<dbReference type="AlphaFoldDB" id="A0A814WM26"/>
<dbReference type="GO" id="GO:0030488">
    <property type="term" value="P:tRNA methylation"/>
    <property type="evidence" value="ECO:0007669"/>
    <property type="project" value="UniProtKB-UniRule"/>
</dbReference>
<keyword evidence="10" id="KW-0863">Zinc-finger</keyword>
<keyword evidence="7 11" id="KW-0949">S-adenosyl-L-methionine</keyword>
<dbReference type="InterPro" id="IPR000571">
    <property type="entry name" value="Znf_CCCH"/>
</dbReference>
<evidence type="ECO:0000313" key="14">
    <source>
        <dbReference type="EMBL" id="CAF1427421.1"/>
    </source>
</evidence>
<dbReference type="InterPro" id="IPR029063">
    <property type="entry name" value="SAM-dependent_MTases_sf"/>
</dbReference>
<evidence type="ECO:0000256" key="11">
    <source>
        <dbReference type="RuleBase" id="RU368004"/>
    </source>
</evidence>
<comment type="subcellular location">
    <subcellularLocation>
        <location evidence="2 11">Cytoplasm</location>
    </subcellularLocation>
</comment>
<comment type="function">
    <text evidence="1">Probable adenosyl-L-methionine (AdoMet)-dependent tRNA (uracil-O(2)-)-methyltransferase.</text>
</comment>
<keyword evidence="5 11" id="KW-0489">Methyltransferase</keyword>
<keyword evidence="10" id="KW-0862">Zinc</keyword>
<gene>
    <name evidence="14" type="ORF">EDS130_LOCUS37959</name>
    <name evidence="13" type="ORF">XAT740_LOCUS23847</name>
</gene>